<reference evidence="8 9" key="1">
    <citation type="submission" date="2013-12" db="EMBL/GenBank/DDBJ databases">
        <title>Comparative genomics of Petrotoga isolates.</title>
        <authorList>
            <person name="Nesbo C.L."/>
            <person name="Charchuk R."/>
            <person name="Chow K."/>
        </authorList>
    </citation>
    <scope>NUCLEOTIDE SEQUENCE [LARGE SCALE GENOMIC DNA]</scope>
    <source>
        <strain evidence="8 9">DSM 10691</strain>
    </source>
</reference>
<dbReference type="InterPro" id="IPR036522">
    <property type="entry name" value="MoaC_sf"/>
</dbReference>
<dbReference type="InterPro" id="IPR050105">
    <property type="entry name" value="MoCo_biosynth_MoaA/MoaC"/>
</dbReference>
<evidence type="ECO:0000256" key="3">
    <source>
        <dbReference type="ARBA" id="ARBA00012575"/>
    </source>
</evidence>
<comment type="pathway">
    <text evidence="2 6">Cofactor biosynthesis; molybdopterin biosynthesis.</text>
</comment>
<dbReference type="PANTHER" id="PTHR22960:SF29">
    <property type="entry name" value="CYCLIC PYRANOPTERIN MONOPHOSPHATE SYNTHASE"/>
    <property type="match status" value="1"/>
</dbReference>
<dbReference type="InterPro" id="IPR002820">
    <property type="entry name" value="Mopterin_CF_biosynth-C_dom"/>
</dbReference>
<feature type="domain" description="Molybdopterin cofactor biosynthesis C (MoaC)" evidence="7">
    <location>
        <begin position="15"/>
        <end position="149"/>
    </location>
</feature>
<dbReference type="GO" id="GO:0061799">
    <property type="term" value="F:cyclic pyranopterin monophosphate synthase activity"/>
    <property type="evidence" value="ECO:0007669"/>
    <property type="project" value="UniProtKB-UniRule"/>
</dbReference>
<dbReference type="GO" id="GO:0006777">
    <property type="term" value="P:Mo-molybdopterin cofactor biosynthetic process"/>
    <property type="evidence" value="ECO:0007669"/>
    <property type="project" value="UniProtKB-UniRule"/>
</dbReference>
<dbReference type="OrthoDB" id="9794429at2"/>
<sequence length="160" mass="17516">MKEFTHIDEKGRAKMVDVTDKGETKREAIAYGQIKLKDSTLERIKNGQIEKGAVLETARVAGIMGVKKTAELIPMCHPLLITGIDIKFEFENATTLGIYATVRTTGKTGVEMEAFTGVSIAALTVYDMCKAVDKDMVIKNIKLLKKTGGKSGTYVRENGE</sequence>
<organism evidence="8 9">
    <name type="scientific">Petrotoga miotherma DSM 10691</name>
    <dbReference type="NCBI Taxonomy" id="1434326"/>
    <lineage>
        <taxon>Bacteria</taxon>
        <taxon>Thermotogati</taxon>
        <taxon>Thermotogota</taxon>
        <taxon>Thermotogae</taxon>
        <taxon>Petrotogales</taxon>
        <taxon>Petrotogaceae</taxon>
        <taxon>Petrotoga</taxon>
    </lineage>
</organism>
<keyword evidence="9" id="KW-1185">Reference proteome</keyword>
<dbReference type="HAMAP" id="MF_01224_B">
    <property type="entry name" value="MoaC_B"/>
    <property type="match status" value="1"/>
</dbReference>
<comment type="caution">
    <text evidence="8">The sequence shown here is derived from an EMBL/GenBank/DDBJ whole genome shotgun (WGS) entry which is preliminary data.</text>
</comment>
<comment type="subunit">
    <text evidence="6">Homohexamer; trimer of dimers.</text>
</comment>
<feature type="active site" evidence="6">
    <location>
        <position position="127"/>
    </location>
</feature>
<dbReference type="RefSeq" id="WP_103078573.1">
    <property type="nucleotide sequence ID" value="NZ_AZRM01000017.1"/>
</dbReference>
<dbReference type="Proteomes" id="UP000236199">
    <property type="component" value="Unassembled WGS sequence"/>
</dbReference>
<dbReference type="CDD" id="cd01420">
    <property type="entry name" value="MoaC_PE"/>
    <property type="match status" value="1"/>
</dbReference>
<evidence type="ECO:0000256" key="5">
    <source>
        <dbReference type="ARBA" id="ARBA00023239"/>
    </source>
</evidence>
<feature type="binding site" evidence="6">
    <location>
        <begin position="75"/>
        <end position="77"/>
    </location>
    <ligand>
        <name>substrate</name>
    </ligand>
</feature>
<dbReference type="NCBIfam" id="NF006870">
    <property type="entry name" value="PRK09364.1"/>
    <property type="match status" value="1"/>
</dbReference>
<comment type="catalytic activity">
    <reaction evidence="1 6">
        <text>(8S)-3',8-cyclo-7,8-dihydroguanosine 5'-triphosphate = cyclic pyranopterin phosphate + diphosphate</text>
        <dbReference type="Rhea" id="RHEA:49580"/>
        <dbReference type="ChEBI" id="CHEBI:33019"/>
        <dbReference type="ChEBI" id="CHEBI:59648"/>
        <dbReference type="ChEBI" id="CHEBI:131766"/>
        <dbReference type="EC" id="4.6.1.17"/>
    </reaction>
</comment>
<dbReference type="PANTHER" id="PTHR22960">
    <property type="entry name" value="MOLYBDOPTERIN COFACTOR SYNTHESIS PROTEIN A"/>
    <property type="match status" value="1"/>
</dbReference>
<keyword evidence="4 6" id="KW-0501">Molybdenum cofactor biosynthesis</keyword>
<evidence type="ECO:0000256" key="4">
    <source>
        <dbReference type="ARBA" id="ARBA00023150"/>
    </source>
</evidence>
<protein>
    <recommendedName>
        <fullName evidence="3 6">Cyclic pyranopterin monophosphate synthase</fullName>
        <ecNumber evidence="3 6">4.6.1.17</ecNumber>
    </recommendedName>
    <alternativeName>
        <fullName evidence="6">Molybdenum cofactor biosynthesis protein C</fullName>
    </alternativeName>
</protein>
<evidence type="ECO:0000256" key="1">
    <source>
        <dbReference type="ARBA" id="ARBA00001637"/>
    </source>
</evidence>
<dbReference type="UniPathway" id="UPA00344"/>
<dbReference type="AlphaFoldDB" id="A0A2K1PE05"/>
<comment type="function">
    <text evidence="6">Catalyzes the conversion of (8S)-3',8-cyclo-7,8-dihydroguanosine 5'-triphosphate to cyclic pyranopterin monophosphate (cPMP).</text>
</comment>
<dbReference type="EC" id="4.6.1.17" evidence="3 6"/>
<dbReference type="InterPro" id="IPR023045">
    <property type="entry name" value="MoaC"/>
</dbReference>
<dbReference type="InterPro" id="IPR047594">
    <property type="entry name" value="MoaC_bact/euk"/>
</dbReference>
<dbReference type="EMBL" id="AZRM01000017">
    <property type="protein sequence ID" value="PNS01019.1"/>
    <property type="molecule type" value="Genomic_DNA"/>
</dbReference>
<comment type="similarity">
    <text evidence="6">Belongs to the MoaC family.</text>
</comment>
<dbReference type="Pfam" id="PF01967">
    <property type="entry name" value="MoaC"/>
    <property type="match status" value="1"/>
</dbReference>
<evidence type="ECO:0000313" key="8">
    <source>
        <dbReference type="EMBL" id="PNS01019.1"/>
    </source>
</evidence>
<dbReference type="NCBIfam" id="NF008999">
    <property type="entry name" value="PRK12343.1"/>
    <property type="match status" value="1"/>
</dbReference>
<evidence type="ECO:0000256" key="2">
    <source>
        <dbReference type="ARBA" id="ARBA00005046"/>
    </source>
</evidence>
<keyword evidence="5 6" id="KW-0456">Lyase</keyword>
<dbReference type="NCBIfam" id="TIGR00581">
    <property type="entry name" value="moaC"/>
    <property type="match status" value="1"/>
</dbReference>
<proteinExistence type="inferred from homology"/>
<dbReference type="SUPFAM" id="SSF55040">
    <property type="entry name" value="Molybdenum cofactor biosynthesis protein C, MoaC"/>
    <property type="match status" value="1"/>
</dbReference>
<evidence type="ECO:0000259" key="7">
    <source>
        <dbReference type="Pfam" id="PF01967"/>
    </source>
</evidence>
<evidence type="ECO:0000313" key="9">
    <source>
        <dbReference type="Proteomes" id="UP000236199"/>
    </source>
</evidence>
<name>A0A2K1PE05_9BACT</name>
<evidence type="ECO:0000256" key="6">
    <source>
        <dbReference type="HAMAP-Rule" id="MF_01224"/>
    </source>
</evidence>
<dbReference type="Gene3D" id="3.30.70.640">
    <property type="entry name" value="Molybdopterin cofactor biosynthesis C (MoaC) domain"/>
    <property type="match status" value="1"/>
</dbReference>
<feature type="binding site" evidence="6">
    <location>
        <begin position="112"/>
        <end position="113"/>
    </location>
    <ligand>
        <name>substrate</name>
    </ligand>
</feature>
<accession>A0A2K1PE05</accession>
<gene>
    <name evidence="6" type="primary">moaC</name>
    <name evidence="8" type="ORF">X928_03985</name>
</gene>